<dbReference type="KEGG" id="snh:120033460"/>
<dbReference type="InterPro" id="IPR039008">
    <property type="entry name" value="IF_rod_dom"/>
</dbReference>
<feature type="domain" description="IF rod" evidence="16">
    <location>
        <begin position="50"/>
        <end position="361"/>
    </location>
</feature>
<comment type="subcellular location">
    <subcellularLocation>
        <location evidence="2">Cytoplasm</location>
    </subcellularLocation>
    <subcellularLocation>
        <location evidence="1">Nucleus matrix</location>
    </subcellularLocation>
    <subcellularLocation>
        <location evidence="3">Nucleus</location>
        <location evidence="3">Nucleoplasm</location>
    </subcellularLocation>
</comment>
<evidence type="ECO:0000259" key="16">
    <source>
        <dbReference type="PROSITE" id="PS51842"/>
    </source>
</evidence>
<evidence type="ECO:0000256" key="2">
    <source>
        <dbReference type="ARBA" id="ARBA00004496"/>
    </source>
</evidence>
<evidence type="ECO:0000256" key="5">
    <source>
        <dbReference type="ARBA" id="ARBA00022744"/>
    </source>
</evidence>
<dbReference type="SUPFAM" id="SSF64593">
    <property type="entry name" value="Intermediate filament protein, coiled coil region"/>
    <property type="match status" value="2"/>
</dbReference>
<evidence type="ECO:0000256" key="6">
    <source>
        <dbReference type="ARBA" id="ARBA00022754"/>
    </source>
</evidence>
<organism evidence="17 18">
    <name type="scientific">Salvelinus namaycush</name>
    <name type="common">Lake trout</name>
    <name type="synonym">Salmo namaycush</name>
    <dbReference type="NCBI Taxonomy" id="8040"/>
    <lineage>
        <taxon>Eukaryota</taxon>
        <taxon>Metazoa</taxon>
        <taxon>Chordata</taxon>
        <taxon>Craniata</taxon>
        <taxon>Vertebrata</taxon>
        <taxon>Euteleostomi</taxon>
        <taxon>Actinopterygii</taxon>
        <taxon>Neopterygii</taxon>
        <taxon>Teleostei</taxon>
        <taxon>Protacanthopterygii</taxon>
        <taxon>Salmoniformes</taxon>
        <taxon>Salmonidae</taxon>
        <taxon>Salmoninae</taxon>
        <taxon>Salvelinus</taxon>
    </lineage>
</organism>
<comment type="function">
    <text evidence="9">Together with KRT19, helps to link the contractile apparatus to dystrophin at the costameres of striated muscle.</text>
</comment>
<evidence type="ECO:0000256" key="10">
    <source>
        <dbReference type="ARBA" id="ARBA00039429"/>
    </source>
</evidence>
<evidence type="ECO:0000256" key="3">
    <source>
        <dbReference type="ARBA" id="ARBA00004642"/>
    </source>
</evidence>
<feature type="coiled-coil region" evidence="14">
    <location>
        <begin position="68"/>
        <end position="193"/>
    </location>
</feature>
<dbReference type="Gene3D" id="1.20.5.1160">
    <property type="entry name" value="Vasodilator-stimulated phosphoprotein"/>
    <property type="match status" value="1"/>
</dbReference>
<dbReference type="PROSITE" id="PS00226">
    <property type="entry name" value="IF_ROD_1"/>
    <property type="match status" value="1"/>
</dbReference>
<evidence type="ECO:0000256" key="14">
    <source>
        <dbReference type="SAM" id="Coils"/>
    </source>
</evidence>
<keyword evidence="4" id="KW-0963">Cytoplasm</keyword>
<feature type="compositionally biased region" description="Basic and acidic residues" evidence="15">
    <location>
        <begin position="39"/>
        <end position="52"/>
    </location>
</feature>
<dbReference type="PANTHER" id="PTHR45616:SF26">
    <property type="entry name" value="KERATIN, TYPE II CYTOSKELETAL 8"/>
    <property type="match status" value="1"/>
</dbReference>
<feature type="coiled-coil region" evidence="14">
    <location>
        <begin position="252"/>
        <end position="339"/>
    </location>
</feature>
<keyword evidence="7 14" id="KW-0175">Coiled coil</keyword>
<dbReference type="FunFam" id="1.20.5.1160:FF:000001">
    <property type="entry name" value="Keratin type II"/>
    <property type="match status" value="1"/>
</dbReference>
<proteinExistence type="inferred from homology"/>
<dbReference type="Gene3D" id="1.20.5.500">
    <property type="entry name" value="Single helix bin"/>
    <property type="match status" value="1"/>
</dbReference>
<dbReference type="InterPro" id="IPR018039">
    <property type="entry name" value="IF_conserved"/>
</dbReference>
<dbReference type="PANTHER" id="PTHR45616">
    <property type="entry name" value="GATA-TYPE DOMAIN-CONTAINING PROTEIN"/>
    <property type="match status" value="1"/>
</dbReference>
<feature type="region of interest" description="Disordered" evidence="15">
    <location>
        <begin position="1"/>
        <end position="52"/>
    </location>
</feature>
<dbReference type="RefSeq" id="XP_038835754.1">
    <property type="nucleotide sequence ID" value="XM_038979826.1"/>
</dbReference>
<reference evidence="18" key="1">
    <citation type="submission" date="2025-08" db="UniProtKB">
        <authorList>
            <consortium name="RefSeq"/>
        </authorList>
    </citation>
    <scope>IDENTIFICATION</scope>
    <source>
        <tissue evidence="18">White muscle</tissue>
    </source>
</reference>
<keyword evidence="17" id="KW-1185">Reference proteome</keyword>
<protein>
    <recommendedName>
        <fullName evidence="10">Keratin, type II cytoskeletal 8</fullName>
    </recommendedName>
    <alternativeName>
        <fullName evidence="12">Cytokeratin-8</fullName>
    </alternativeName>
    <alternativeName>
        <fullName evidence="11">Keratin-8</fullName>
    </alternativeName>
</protein>
<dbReference type="GO" id="GO:0045095">
    <property type="term" value="C:keratin filament"/>
    <property type="evidence" value="ECO:0007669"/>
    <property type="project" value="InterPro"/>
</dbReference>
<evidence type="ECO:0000313" key="17">
    <source>
        <dbReference type="Proteomes" id="UP000808372"/>
    </source>
</evidence>
<keyword evidence="5" id="KW-0416">Keratin</keyword>
<keyword evidence="8" id="KW-0539">Nucleus</keyword>
<evidence type="ECO:0000256" key="9">
    <source>
        <dbReference type="ARBA" id="ARBA00037766"/>
    </source>
</evidence>
<keyword evidence="6 13" id="KW-0403">Intermediate filament</keyword>
<evidence type="ECO:0000256" key="8">
    <source>
        <dbReference type="ARBA" id="ARBA00023242"/>
    </source>
</evidence>
<gene>
    <name evidence="18" type="primary">LOC120033460</name>
</gene>
<dbReference type="AlphaFoldDB" id="A0A8U0U1M4"/>
<comment type="similarity">
    <text evidence="13">Belongs to the intermediate filament family.</text>
</comment>
<dbReference type="Pfam" id="PF00038">
    <property type="entry name" value="Filament"/>
    <property type="match status" value="1"/>
</dbReference>
<dbReference type="GO" id="GO:0005737">
    <property type="term" value="C:cytoplasm"/>
    <property type="evidence" value="ECO:0007669"/>
    <property type="project" value="UniProtKB-SubCell"/>
</dbReference>
<dbReference type="GeneID" id="120033460"/>
<evidence type="ECO:0000256" key="4">
    <source>
        <dbReference type="ARBA" id="ARBA00022490"/>
    </source>
</evidence>
<evidence type="ECO:0000256" key="7">
    <source>
        <dbReference type="ARBA" id="ARBA00023054"/>
    </source>
</evidence>
<evidence type="ECO:0000256" key="12">
    <source>
        <dbReference type="ARBA" id="ARBA00042964"/>
    </source>
</evidence>
<accession>A0A8U0U1M4</accession>
<evidence type="ECO:0000256" key="13">
    <source>
        <dbReference type="RuleBase" id="RU000685"/>
    </source>
</evidence>
<dbReference type="InterPro" id="IPR003054">
    <property type="entry name" value="Keratin_II"/>
</dbReference>
<evidence type="ECO:0000256" key="1">
    <source>
        <dbReference type="ARBA" id="ARBA00004109"/>
    </source>
</evidence>
<dbReference type="Proteomes" id="UP000808372">
    <property type="component" value="Chromosome 40"/>
</dbReference>
<dbReference type="PROSITE" id="PS51842">
    <property type="entry name" value="IF_ROD_2"/>
    <property type="match status" value="1"/>
</dbReference>
<dbReference type="Gene3D" id="1.20.5.170">
    <property type="match status" value="1"/>
</dbReference>
<dbReference type="PRINTS" id="PR01276">
    <property type="entry name" value="TYPE2KERATIN"/>
</dbReference>
<dbReference type="SMART" id="SM01391">
    <property type="entry name" value="Filament"/>
    <property type="match status" value="1"/>
</dbReference>
<evidence type="ECO:0000256" key="15">
    <source>
        <dbReference type="SAM" id="MobiDB-lite"/>
    </source>
</evidence>
<evidence type="ECO:0000313" key="18">
    <source>
        <dbReference type="RefSeq" id="XP_038835754.1"/>
    </source>
</evidence>
<feature type="compositionally biased region" description="Polar residues" evidence="15">
    <location>
        <begin position="7"/>
        <end position="18"/>
    </location>
</feature>
<sequence>MSKPGGYSSQSDTPSGNKPKSYPNVATNKDLLEPNNPKVDPKDQSAKTQEKDQMVGLNDKFIAFIDKVQNLEQQNKVLDTRLKILKEQEDYQGNVDAVVQQLANELQRQIENLARDKQKLKQELARCQDEVDQTRNKYQDEIQKKSDLENDFVINKKDVDEGQLAAVDLALELEDLMGELDFLRRGYDEELKELESHIQNETVVVKESNKRSLDMDEIINSVKKQYADMASRAREGAELWNQKKMDDIVLTAGQYEQDVRDVKKEIADMLRLTQRLKAELETLKKQKIVIEKDIEVVEVDGQNALEQARDNIVALEDALRRAKQDMARQVREYQELMNLKLALDIEIATYRKLLEGEEMRMNDHIRQQDAVAPPTSPRKPLLTLKPLPLDAVAPPTSPRKRLLIRIEVEAGRVMSKSLHYSDN</sequence>
<dbReference type="GO" id="GO:0005654">
    <property type="term" value="C:nucleoplasm"/>
    <property type="evidence" value="ECO:0007669"/>
    <property type="project" value="UniProtKB-SubCell"/>
</dbReference>
<name>A0A8U0U1M4_SALNM</name>
<evidence type="ECO:0000256" key="11">
    <source>
        <dbReference type="ARBA" id="ARBA00042886"/>
    </source>
</evidence>
<dbReference type="GO" id="GO:0016363">
    <property type="term" value="C:nuclear matrix"/>
    <property type="evidence" value="ECO:0007669"/>
    <property type="project" value="UniProtKB-SubCell"/>
</dbReference>